<dbReference type="STRING" id="1385519.N801_16045"/>
<dbReference type="InterPro" id="IPR050267">
    <property type="entry name" value="Anti-sigma-factor_SerPK"/>
</dbReference>
<dbReference type="PANTHER" id="PTHR35526">
    <property type="entry name" value="ANTI-SIGMA-F FACTOR RSBW-RELATED"/>
    <property type="match status" value="1"/>
</dbReference>
<organism evidence="4 5">
    <name type="scientific">Knoellia aerolata DSM 18566</name>
    <dbReference type="NCBI Taxonomy" id="1385519"/>
    <lineage>
        <taxon>Bacteria</taxon>
        <taxon>Bacillati</taxon>
        <taxon>Actinomycetota</taxon>
        <taxon>Actinomycetes</taxon>
        <taxon>Micrococcales</taxon>
        <taxon>Intrasporangiaceae</taxon>
        <taxon>Knoellia</taxon>
    </lineage>
</organism>
<keyword evidence="5" id="KW-1185">Reference proteome</keyword>
<evidence type="ECO:0000256" key="2">
    <source>
        <dbReference type="SAM" id="MobiDB-lite"/>
    </source>
</evidence>
<dbReference type="EMBL" id="AVPL01000079">
    <property type="protein sequence ID" value="KGN39681.1"/>
    <property type="molecule type" value="Genomic_DNA"/>
</dbReference>
<keyword evidence="1" id="KW-0418">Kinase</keyword>
<dbReference type="InterPro" id="IPR003594">
    <property type="entry name" value="HATPase_dom"/>
</dbReference>
<feature type="domain" description="Histidine kinase/HSP90-like ATPase" evidence="3">
    <location>
        <begin position="56"/>
        <end position="165"/>
    </location>
</feature>
<dbReference type="InterPro" id="IPR036890">
    <property type="entry name" value="HATPase_C_sf"/>
</dbReference>
<dbReference type="Gene3D" id="3.30.565.10">
    <property type="entry name" value="Histidine kinase-like ATPase, C-terminal domain"/>
    <property type="match status" value="1"/>
</dbReference>
<reference evidence="4 5" key="1">
    <citation type="submission" date="2013-08" db="EMBL/GenBank/DDBJ databases">
        <title>The genome sequence of Knoellia aerolata.</title>
        <authorList>
            <person name="Zhu W."/>
            <person name="Wang G."/>
        </authorList>
    </citation>
    <scope>NUCLEOTIDE SEQUENCE [LARGE SCALE GENOMIC DNA]</scope>
    <source>
        <strain evidence="4 5">DSM 18566</strain>
    </source>
</reference>
<evidence type="ECO:0000256" key="1">
    <source>
        <dbReference type="ARBA" id="ARBA00022527"/>
    </source>
</evidence>
<dbReference type="eggNOG" id="COG3920">
    <property type="taxonomic scope" value="Bacteria"/>
</dbReference>
<dbReference type="Proteomes" id="UP000030013">
    <property type="component" value="Unassembled WGS sequence"/>
</dbReference>
<feature type="compositionally biased region" description="Polar residues" evidence="2">
    <location>
        <begin position="1"/>
        <end position="14"/>
    </location>
</feature>
<dbReference type="PANTHER" id="PTHR35526:SF3">
    <property type="entry name" value="ANTI-SIGMA-F FACTOR RSBW"/>
    <property type="match status" value="1"/>
</dbReference>
<keyword evidence="1" id="KW-0808">Transferase</keyword>
<evidence type="ECO:0000313" key="4">
    <source>
        <dbReference type="EMBL" id="KGN39681.1"/>
    </source>
</evidence>
<dbReference type="CDD" id="cd16936">
    <property type="entry name" value="HATPase_RsbW-like"/>
    <property type="match status" value="1"/>
</dbReference>
<evidence type="ECO:0000259" key="3">
    <source>
        <dbReference type="Pfam" id="PF13581"/>
    </source>
</evidence>
<protein>
    <submittedName>
        <fullName evidence="4">Regulatory protein</fullName>
    </submittedName>
</protein>
<proteinExistence type="predicted"/>
<feature type="region of interest" description="Disordered" evidence="2">
    <location>
        <begin position="1"/>
        <end position="35"/>
    </location>
</feature>
<dbReference type="RefSeq" id="WP_245618498.1">
    <property type="nucleotide sequence ID" value="NZ_AVPL01000079.1"/>
</dbReference>
<dbReference type="AlphaFoldDB" id="A0A0A0JVM2"/>
<sequence length="177" mass="18614">MTSAETDATSSPDATTGAGDATSSPDAAKGRALDEFGGTIGRGQVRTIRAPWGASTVTRVRQAVVTDLRARDLTEQTIDEAEIVVSELMTNAIRHARPLADGCLRVRWKVRGEVVELEVTDGGGDTAPVPAPAAVWVSSGRGLRIIRSLAHEWGVSEDKGAQTVWAAVGGPSRRRAT</sequence>
<comment type="caution">
    <text evidence="4">The sequence shown here is derived from an EMBL/GenBank/DDBJ whole genome shotgun (WGS) entry which is preliminary data.</text>
</comment>
<keyword evidence="1" id="KW-0723">Serine/threonine-protein kinase</keyword>
<gene>
    <name evidence="4" type="ORF">N801_16045</name>
</gene>
<name>A0A0A0JVM2_9MICO</name>
<evidence type="ECO:0000313" key="5">
    <source>
        <dbReference type="Proteomes" id="UP000030013"/>
    </source>
</evidence>
<dbReference type="SUPFAM" id="SSF55874">
    <property type="entry name" value="ATPase domain of HSP90 chaperone/DNA topoisomerase II/histidine kinase"/>
    <property type="match status" value="1"/>
</dbReference>
<dbReference type="GO" id="GO:0004674">
    <property type="term" value="F:protein serine/threonine kinase activity"/>
    <property type="evidence" value="ECO:0007669"/>
    <property type="project" value="UniProtKB-KW"/>
</dbReference>
<dbReference type="Pfam" id="PF13581">
    <property type="entry name" value="HATPase_c_2"/>
    <property type="match status" value="1"/>
</dbReference>
<accession>A0A0A0JVM2</accession>